<dbReference type="PANTHER" id="PTHR14338">
    <property type="entry name" value="ACTIN FILAMENT-ASSOCIATED PROTEIN 1 FAMILY MEMBER"/>
    <property type="match status" value="1"/>
</dbReference>
<dbReference type="EMBL" id="AVOS01046273">
    <property type="protein sequence ID" value="KFU83373.1"/>
    <property type="molecule type" value="Genomic_DNA"/>
</dbReference>
<evidence type="ECO:0000256" key="1">
    <source>
        <dbReference type="ARBA" id="ARBA00004496"/>
    </source>
</evidence>
<dbReference type="Proteomes" id="UP000031515">
    <property type="component" value="Unassembled WGS sequence"/>
</dbReference>
<sequence>CFRCASDPQPVLERDLRGCRVTYKAKHGKKMPHVLKVAGPAGDLLVIGFQSRQQAEDWRKV</sequence>
<comment type="subcellular location">
    <subcellularLocation>
        <location evidence="1">Cytoplasm</location>
    </subcellularLocation>
</comment>
<evidence type="ECO:0000256" key="4">
    <source>
        <dbReference type="ARBA" id="ARBA00023054"/>
    </source>
</evidence>
<organism evidence="5 6">
    <name type="scientific">Chaetura pelagica</name>
    <name type="common">Chimney swift</name>
    <name type="synonym">Hirundo pelagica</name>
    <dbReference type="NCBI Taxonomy" id="8897"/>
    <lineage>
        <taxon>Eukaryota</taxon>
        <taxon>Metazoa</taxon>
        <taxon>Chordata</taxon>
        <taxon>Craniata</taxon>
        <taxon>Vertebrata</taxon>
        <taxon>Euteleostomi</taxon>
        <taxon>Archelosauria</taxon>
        <taxon>Archosauria</taxon>
        <taxon>Dinosauria</taxon>
        <taxon>Saurischia</taxon>
        <taxon>Theropoda</taxon>
        <taxon>Coelurosauria</taxon>
        <taxon>Aves</taxon>
        <taxon>Neognathae</taxon>
        <taxon>Neoaves</taxon>
        <taxon>Strisores</taxon>
        <taxon>Apodiformes</taxon>
        <taxon>Apodidae</taxon>
        <taxon>Apodinae</taxon>
        <taxon>Chaetura</taxon>
    </lineage>
</organism>
<evidence type="ECO:0000256" key="3">
    <source>
        <dbReference type="ARBA" id="ARBA00022737"/>
    </source>
</evidence>
<name>A0A093B866_CHAPE</name>
<reference evidence="6" key="1">
    <citation type="submission" date="2013-08" db="EMBL/GenBank/DDBJ databases">
        <title>Genome evolution of avian class.</title>
        <authorList>
            <person name="Zhang G."/>
            <person name="Li C."/>
        </authorList>
    </citation>
    <scope>NUCLEOTIDE SEQUENCE [LARGE SCALE GENOMIC DNA]</scope>
</reference>
<evidence type="ECO:0000313" key="5">
    <source>
        <dbReference type="EMBL" id="KFU83373.1"/>
    </source>
</evidence>
<gene>
    <name evidence="5" type="ORF">M959_00108</name>
</gene>
<feature type="non-terminal residue" evidence="5">
    <location>
        <position position="61"/>
    </location>
</feature>
<keyword evidence="3" id="KW-0677">Repeat</keyword>
<dbReference type="AlphaFoldDB" id="A0A093B866"/>
<keyword evidence="6" id="KW-1185">Reference proteome</keyword>
<evidence type="ECO:0000313" key="6">
    <source>
        <dbReference type="Proteomes" id="UP000031515"/>
    </source>
</evidence>
<dbReference type="InterPro" id="IPR030113">
    <property type="entry name" value="AFAP"/>
</dbReference>
<proteinExistence type="predicted"/>
<dbReference type="PANTHER" id="PTHR14338:SF9">
    <property type="entry name" value="ACTIN FILAMENT-ASSOCIATED PROTEIN 1-LIKE 2"/>
    <property type="match status" value="1"/>
</dbReference>
<protein>
    <submittedName>
        <fullName evidence="5">Actin filament-associated protein 1</fullName>
    </submittedName>
</protein>
<keyword evidence="2" id="KW-0963">Cytoplasm</keyword>
<accession>A0A093B866</accession>
<dbReference type="SUPFAM" id="SSF50729">
    <property type="entry name" value="PH domain-like"/>
    <property type="match status" value="1"/>
</dbReference>
<feature type="non-terminal residue" evidence="5">
    <location>
        <position position="1"/>
    </location>
</feature>
<keyword evidence="4" id="KW-0175">Coiled coil</keyword>
<dbReference type="GO" id="GO:0005829">
    <property type="term" value="C:cytosol"/>
    <property type="evidence" value="ECO:0007669"/>
    <property type="project" value="TreeGrafter"/>
</dbReference>
<comment type="caution">
    <text evidence="5">The sequence shown here is derived from an EMBL/GenBank/DDBJ whole genome shotgun (WGS) entry which is preliminary data.</text>
</comment>
<evidence type="ECO:0000256" key="2">
    <source>
        <dbReference type="ARBA" id="ARBA00022490"/>
    </source>
</evidence>
<reference evidence="5 6" key="2">
    <citation type="journal article" date="2014" name="Science">
        <title>Comparative genomics reveals insights into avian genome evolution and adaptation.</title>
        <authorList>
            <consortium name="Avian Genome Consortium"/>
            <person name="Zhang G."/>
            <person name="Li C."/>
            <person name="Li Q."/>
            <person name="Li B."/>
            <person name="Larkin D.M."/>
            <person name="Lee C."/>
            <person name="Storz J.F."/>
            <person name="Antunes A."/>
            <person name="Greenwold M.J."/>
            <person name="Meredith R.W."/>
            <person name="Odeen A."/>
            <person name="Cui J."/>
            <person name="Zhou Q."/>
            <person name="Xu L."/>
            <person name="Pan H."/>
            <person name="Wang Z."/>
            <person name="Jin L."/>
            <person name="Zhang P."/>
            <person name="Hu H."/>
            <person name="Yang W."/>
            <person name="Hu J."/>
            <person name="Xiao J."/>
            <person name="Yang Z."/>
            <person name="Liu Y."/>
            <person name="Xie Q."/>
            <person name="Yu H."/>
            <person name="Lian J."/>
            <person name="Wen P."/>
            <person name="Zhang F."/>
            <person name="Li H."/>
            <person name="Zeng Y."/>
            <person name="Xiong Z."/>
            <person name="Liu S."/>
            <person name="Zhou L."/>
            <person name="Huang Z."/>
            <person name="An N."/>
            <person name="Wang J."/>
            <person name="Zheng Q."/>
            <person name="Xiong Y."/>
            <person name="Wang G."/>
            <person name="Wang B."/>
            <person name="Wang J."/>
            <person name="Fan Y."/>
            <person name="da Fonseca R.R."/>
            <person name="Alfaro-Nunez A."/>
            <person name="Schubert M."/>
            <person name="Orlando L."/>
            <person name="Mourier T."/>
            <person name="Howard J.T."/>
            <person name="Ganapathy G."/>
            <person name="Pfenning A."/>
            <person name="Whitney O."/>
            <person name="Rivas M.V."/>
            <person name="Hara E."/>
            <person name="Smith J."/>
            <person name="Farre M."/>
            <person name="Narayan J."/>
            <person name="Slavov G."/>
            <person name="Romanov M.N."/>
            <person name="Borges R."/>
            <person name="Machado J.P."/>
            <person name="Khan I."/>
            <person name="Springer M.S."/>
            <person name="Gatesy J."/>
            <person name="Hoffmann F.G."/>
            <person name="Opazo J.C."/>
            <person name="Hastad O."/>
            <person name="Sawyer R.H."/>
            <person name="Kim H."/>
            <person name="Kim K.W."/>
            <person name="Kim H.J."/>
            <person name="Cho S."/>
            <person name="Li N."/>
            <person name="Huang Y."/>
            <person name="Bruford M.W."/>
            <person name="Zhan X."/>
            <person name="Dixon A."/>
            <person name="Bertelsen M.F."/>
            <person name="Derryberry E."/>
            <person name="Warren W."/>
            <person name="Wilson R.K."/>
            <person name="Li S."/>
            <person name="Ray D.A."/>
            <person name="Green R.E."/>
            <person name="O'Brien S.J."/>
            <person name="Griffin D."/>
            <person name="Johnson W.E."/>
            <person name="Haussler D."/>
            <person name="Ryder O.A."/>
            <person name="Willerslev E."/>
            <person name="Graves G.R."/>
            <person name="Alstrom P."/>
            <person name="Fjeldsa J."/>
            <person name="Mindell D.P."/>
            <person name="Edwards S.V."/>
            <person name="Braun E.L."/>
            <person name="Rahbek C."/>
            <person name="Burt D.W."/>
            <person name="Houde P."/>
            <person name="Zhang Y."/>
            <person name="Yang H."/>
            <person name="Wang J."/>
            <person name="Jarvis E.D."/>
            <person name="Gilbert M.T."/>
            <person name="Wang J."/>
        </authorList>
    </citation>
    <scope>NUCLEOTIDE SEQUENCE [LARGE SCALE GENOMIC DNA]</scope>
    <source>
        <strain evidence="5">M959</strain>
    </source>
</reference>
<dbReference type="GO" id="GO:0017124">
    <property type="term" value="F:SH3 domain binding"/>
    <property type="evidence" value="ECO:0007669"/>
    <property type="project" value="TreeGrafter"/>
</dbReference>